<protein>
    <submittedName>
        <fullName evidence="1">Uncharacterized protein</fullName>
    </submittedName>
</protein>
<reference evidence="2" key="1">
    <citation type="journal article" date="2019" name="Gigascience">
        <title>De novo genome assembly of the endangered Acer yangbiense, a plant species with extremely small populations endemic to Yunnan Province, China.</title>
        <authorList>
            <person name="Yang J."/>
            <person name="Wariss H.M."/>
            <person name="Tao L."/>
            <person name="Zhang R."/>
            <person name="Yun Q."/>
            <person name="Hollingsworth P."/>
            <person name="Dao Z."/>
            <person name="Luo G."/>
            <person name="Guo H."/>
            <person name="Ma Y."/>
            <person name="Sun W."/>
        </authorList>
    </citation>
    <scope>NUCLEOTIDE SEQUENCE [LARGE SCALE GENOMIC DNA]</scope>
    <source>
        <strain evidence="2">cv. Malutang</strain>
    </source>
</reference>
<dbReference type="EMBL" id="VAHF01000009">
    <property type="protein sequence ID" value="TXG54212.1"/>
    <property type="molecule type" value="Genomic_DNA"/>
</dbReference>
<dbReference type="OrthoDB" id="1918246at2759"/>
<sequence>MKMIIVTDRYDPDCDETIVILTADNENELSRMARYCQQHQLPPNPNGTIEFEDDRLLGTKMTQDVVKLWGDFHDQECSGSHSMCSRVAENKEATSQWVASVVGCTINANPTIKKKMLKNQMQDKLAIRVDSQTIYTGKKIVLKTLKSYHVKVYEKLKKYRNAIRVMNSKIDVMVALNPYIIFDNPNSSTTDGVCGSAAVVMGLGSTAVVMGLASTVAVMLMVVGSAAGDGAGLGDPLGMVKLWVFKKMKKMMAGG</sequence>
<comment type="caution">
    <text evidence="1">The sequence shown here is derived from an EMBL/GenBank/DDBJ whole genome shotgun (WGS) entry which is preliminary data.</text>
</comment>
<gene>
    <name evidence="1" type="ORF">EZV62_019468</name>
</gene>
<name>A0A5C7HCI7_9ROSI</name>
<dbReference type="Proteomes" id="UP000323000">
    <property type="component" value="Chromosome 9"/>
</dbReference>
<keyword evidence="2" id="KW-1185">Reference proteome</keyword>
<proteinExistence type="predicted"/>
<accession>A0A5C7HCI7</accession>
<organism evidence="1 2">
    <name type="scientific">Acer yangbiense</name>
    <dbReference type="NCBI Taxonomy" id="1000413"/>
    <lineage>
        <taxon>Eukaryota</taxon>
        <taxon>Viridiplantae</taxon>
        <taxon>Streptophyta</taxon>
        <taxon>Embryophyta</taxon>
        <taxon>Tracheophyta</taxon>
        <taxon>Spermatophyta</taxon>
        <taxon>Magnoliopsida</taxon>
        <taxon>eudicotyledons</taxon>
        <taxon>Gunneridae</taxon>
        <taxon>Pentapetalae</taxon>
        <taxon>rosids</taxon>
        <taxon>malvids</taxon>
        <taxon>Sapindales</taxon>
        <taxon>Sapindaceae</taxon>
        <taxon>Hippocastanoideae</taxon>
        <taxon>Acereae</taxon>
        <taxon>Acer</taxon>
    </lineage>
</organism>
<dbReference type="AlphaFoldDB" id="A0A5C7HCI7"/>
<evidence type="ECO:0000313" key="1">
    <source>
        <dbReference type="EMBL" id="TXG54212.1"/>
    </source>
</evidence>
<evidence type="ECO:0000313" key="2">
    <source>
        <dbReference type="Proteomes" id="UP000323000"/>
    </source>
</evidence>